<protein>
    <submittedName>
        <fullName evidence="2">Uncharacterized protein</fullName>
    </submittedName>
</protein>
<gene>
    <name evidence="2" type="ORF">SINV_15726</name>
</gene>
<dbReference type="HOGENOM" id="CLU_1478658_0_0_1"/>
<organism>
    <name type="scientific">Solenopsis invicta</name>
    <name type="common">Red imported fire ant</name>
    <name type="synonym">Solenopsis wagneri</name>
    <dbReference type="NCBI Taxonomy" id="13686"/>
    <lineage>
        <taxon>Eukaryota</taxon>
        <taxon>Metazoa</taxon>
        <taxon>Ecdysozoa</taxon>
        <taxon>Arthropoda</taxon>
        <taxon>Hexapoda</taxon>
        <taxon>Insecta</taxon>
        <taxon>Pterygota</taxon>
        <taxon>Neoptera</taxon>
        <taxon>Endopterygota</taxon>
        <taxon>Hymenoptera</taxon>
        <taxon>Apocrita</taxon>
        <taxon>Aculeata</taxon>
        <taxon>Formicoidea</taxon>
        <taxon>Formicidae</taxon>
        <taxon>Myrmicinae</taxon>
        <taxon>Solenopsis</taxon>
    </lineage>
</organism>
<feature type="compositionally biased region" description="Basic and acidic residues" evidence="1">
    <location>
        <begin position="145"/>
        <end position="162"/>
    </location>
</feature>
<feature type="region of interest" description="Disordered" evidence="1">
    <location>
        <begin position="131"/>
        <end position="183"/>
    </location>
</feature>
<name>E9ISE0_SOLIN</name>
<reference evidence="2" key="1">
    <citation type="journal article" date="2011" name="Proc. Natl. Acad. Sci. U.S.A.">
        <title>The genome of the fire ant Solenopsis invicta.</title>
        <authorList>
            <person name="Wurm Y."/>
            <person name="Wang J."/>
            <person name="Riba-Grognuz O."/>
            <person name="Corona M."/>
            <person name="Nygaard S."/>
            <person name="Hunt B.G."/>
            <person name="Ingram K.K."/>
            <person name="Falquet L."/>
            <person name="Nipitwattanaphon M."/>
            <person name="Gotzek D."/>
            <person name="Dijkstra M.B."/>
            <person name="Oettler J."/>
            <person name="Comtesse F."/>
            <person name="Shih C.J."/>
            <person name="Wu W.J."/>
            <person name="Yang C.C."/>
            <person name="Thomas J."/>
            <person name="Beaudoing E."/>
            <person name="Pradervand S."/>
            <person name="Flegel V."/>
            <person name="Cook E.D."/>
            <person name="Fabbretti R."/>
            <person name="Stockinger H."/>
            <person name="Long L."/>
            <person name="Farmerie W.G."/>
            <person name="Oakey J."/>
            <person name="Boomsma J.J."/>
            <person name="Pamilo P."/>
            <person name="Yi S.V."/>
            <person name="Heinze J."/>
            <person name="Goodisman M.A."/>
            <person name="Farinelli L."/>
            <person name="Harshman K."/>
            <person name="Hulo N."/>
            <person name="Cerutti L."/>
            <person name="Xenarios I."/>
            <person name="Shoemaker D."/>
            <person name="Keller L."/>
        </authorList>
    </citation>
    <scope>NUCLEOTIDE SEQUENCE [LARGE SCALE GENOMIC DNA]</scope>
</reference>
<feature type="non-terminal residue" evidence="2">
    <location>
        <position position="1"/>
    </location>
</feature>
<feature type="compositionally biased region" description="Basic and acidic residues" evidence="1">
    <location>
        <begin position="173"/>
        <end position="183"/>
    </location>
</feature>
<feature type="compositionally biased region" description="Low complexity" evidence="1">
    <location>
        <begin position="131"/>
        <end position="144"/>
    </location>
</feature>
<accession>E9ISE0</accession>
<sequence length="183" mass="20873">VLLYVLIDTDDKDDSLVGSPPNRNADKGWSLWGLVRGGWNVREGPSSPTPDSNPSIRPDQEFVYIVCEKSKAKNHDFYVYLYEWVNPIVSQGRERGPSLETVLQDWKISYRIFRDAIEILSRSEVRVPRGSSSLSFSQSEQTSQEVREVSDEETSRVSLKDESDNDPESISIVRERLKDPHVS</sequence>
<evidence type="ECO:0000313" key="2">
    <source>
        <dbReference type="EMBL" id="EFZ16516.1"/>
    </source>
</evidence>
<proteinExistence type="predicted"/>
<dbReference type="EMBL" id="GL765345">
    <property type="protein sequence ID" value="EFZ16516.1"/>
    <property type="molecule type" value="Genomic_DNA"/>
</dbReference>
<evidence type="ECO:0000256" key="1">
    <source>
        <dbReference type="SAM" id="MobiDB-lite"/>
    </source>
</evidence>
<dbReference type="AlphaFoldDB" id="E9ISE0"/>
<feature type="non-terminal residue" evidence="2">
    <location>
        <position position="183"/>
    </location>
</feature>